<evidence type="ECO:0000259" key="4">
    <source>
        <dbReference type="PROSITE" id="PS51387"/>
    </source>
</evidence>
<dbReference type="Gene3D" id="3.30.43.10">
    <property type="entry name" value="Uridine Diphospho-n-acetylenolpyruvylglucosamine Reductase, domain 2"/>
    <property type="match status" value="1"/>
</dbReference>
<dbReference type="InterPro" id="IPR006094">
    <property type="entry name" value="Oxid_FAD_bind_N"/>
</dbReference>
<dbReference type="InterPro" id="IPR016166">
    <property type="entry name" value="FAD-bd_PCMH"/>
</dbReference>
<dbReference type="SUPFAM" id="SSF56176">
    <property type="entry name" value="FAD-binding/transporter-associated domain-like"/>
    <property type="match status" value="1"/>
</dbReference>
<sequence>MKKRTFLKLSSALLATPALSPLMQFTTRDKLKNWAGNLEYSTDRLHPAQSVAQVQELVRKYPQLKVLGSRHCFNNIADSTHNLVSLEPMSEVVSLDANARTVTVDAAMRYGQLAPYLDRQGFALHNLASLPHISIAGATATATHGSGVKNGNLSTAVAGLEFVTAAGEVRSLSRQTDGDAFRAAVVHLGGLGVVTKVTLDLQPTFQMRQYVFENLPLAQMADHFDTIMSSGYSVSLFTDWQKKRLNEVWIKQRTDEKTPDTNFFGATLATKNLHPIAEISAENCTEQLGVVGPWYERMPHFRMGFTPSSGKELQSEYFVPRRQAVDAILAVERLRDAISPHLLISELRTIDADDLWMSPCYKQPSVAIHFTWKQDWPSVRKVLPMIESELAPFGVRPHWGKLFSIAPATLASRYEKMADFRQMLQQYDPQGKFRNAFLTQNIYGA</sequence>
<dbReference type="Gene3D" id="3.30.70.2520">
    <property type="match status" value="1"/>
</dbReference>
<dbReference type="PANTHER" id="PTHR43762:SF1">
    <property type="entry name" value="D-ARABINONO-1,4-LACTONE OXIDASE"/>
    <property type="match status" value="1"/>
</dbReference>
<dbReference type="InterPro" id="IPR010031">
    <property type="entry name" value="FAD_lactone_oxidase-like"/>
</dbReference>
<dbReference type="AlphaFoldDB" id="A0A4Q2UJ82"/>
<organism evidence="5 6">
    <name type="scientific">Spirosoma sordidisoli</name>
    <dbReference type="NCBI Taxonomy" id="2502893"/>
    <lineage>
        <taxon>Bacteria</taxon>
        <taxon>Pseudomonadati</taxon>
        <taxon>Bacteroidota</taxon>
        <taxon>Cytophagia</taxon>
        <taxon>Cytophagales</taxon>
        <taxon>Cytophagaceae</taxon>
        <taxon>Spirosoma</taxon>
    </lineage>
</organism>
<reference evidence="5 6" key="1">
    <citation type="submission" date="2019-01" db="EMBL/GenBank/DDBJ databases">
        <title>Spirosoma flava sp. nov., a propanil-degrading bacterium isolated from herbicide-contaminated soil.</title>
        <authorList>
            <person name="Zhang L."/>
            <person name="Jiang J.-D."/>
        </authorList>
    </citation>
    <scope>NUCLEOTIDE SEQUENCE [LARGE SCALE GENOMIC DNA]</scope>
    <source>
        <strain evidence="5 6">TY50</strain>
    </source>
</reference>
<keyword evidence="1" id="KW-0285">Flavoprotein</keyword>
<evidence type="ECO:0000313" key="5">
    <source>
        <dbReference type="EMBL" id="RYC67535.1"/>
    </source>
</evidence>
<dbReference type="Gene3D" id="3.30.70.2530">
    <property type="match status" value="1"/>
</dbReference>
<evidence type="ECO:0000256" key="1">
    <source>
        <dbReference type="ARBA" id="ARBA00022827"/>
    </source>
</evidence>
<dbReference type="GO" id="GO:0071949">
    <property type="term" value="F:FAD binding"/>
    <property type="evidence" value="ECO:0007669"/>
    <property type="project" value="InterPro"/>
</dbReference>
<name>A0A4Q2UJ82_9BACT</name>
<keyword evidence="2" id="KW-0560">Oxidoreductase</keyword>
<dbReference type="InterPro" id="IPR016167">
    <property type="entry name" value="FAD-bd_PCMH_sub1"/>
</dbReference>
<dbReference type="InterPro" id="IPR036318">
    <property type="entry name" value="FAD-bd_PCMH-like_sf"/>
</dbReference>
<dbReference type="InterPro" id="IPR016171">
    <property type="entry name" value="Vanillyl_alc_oxidase_C-sub2"/>
</dbReference>
<dbReference type="InterPro" id="IPR007173">
    <property type="entry name" value="ALO_C"/>
</dbReference>
<dbReference type="Pfam" id="PF01565">
    <property type="entry name" value="FAD_binding_4"/>
    <property type="match status" value="1"/>
</dbReference>
<evidence type="ECO:0000256" key="3">
    <source>
        <dbReference type="SAM" id="SignalP"/>
    </source>
</evidence>
<keyword evidence="6" id="KW-1185">Reference proteome</keyword>
<dbReference type="PANTHER" id="PTHR43762">
    <property type="entry name" value="L-GULONOLACTONE OXIDASE"/>
    <property type="match status" value="1"/>
</dbReference>
<dbReference type="Gene3D" id="3.30.465.10">
    <property type="match status" value="1"/>
</dbReference>
<feature type="chain" id="PRO_5020343221" evidence="3">
    <location>
        <begin position="21"/>
        <end position="445"/>
    </location>
</feature>
<feature type="signal peptide" evidence="3">
    <location>
        <begin position="1"/>
        <end position="20"/>
    </location>
</feature>
<dbReference type="GO" id="GO:0016020">
    <property type="term" value="C:membrane"/>
    <property type="evidence" value="ECO:0007669"/>
    <property type="project" value="InterPro"/>
</dbReference>
<keyword evidence="1" id="KW-0274">FAD</keyword>
<dbReference type="InterPro" id="IPR016169">
    <property type="entry name" value="FAD-bd_PCMH_sub2"/>
</dbReference>
<evidence type="ECO:0000256" key="2">
    <source>
        <dbReference type="ARBA" id="ARBA00023002"/>
    </source>
</evidence>
<dbReference type="EMBL" id="SBLB01000007">
    <property type="protein sequence ID" value="RYC67535.1"/>
    <property type="molecule type" value="Genomic_DNA"/>
</dbReference>
<dbReference type="Proteomes" id="UP000290407">
    <property type="component" value="Unassembled WGS sequence"/>
</dbReference>
<evidence type="ECO:0000313" key="6">
    <source>
        <dbReference type="Proteomes" id="UP000290407"/>
    </source>
</evidence>
<dbReference type="Gene3D" id="1.10.45.10">
    <property type="entry name" value="Vanillyl-alcohol Oxidase, Chain A, domain 4"/>
    <property type="match status" value="1"/>
</dbReference>
<dbReference type="GO" id="GO:0003885">
    <property type="term" value="F:D-arabinono-1,4-lactone oxidase activity"/>
    <property type="evidence" value="ECO:0007669"/>
    <property type="project" value="InterPro"/>
</dbReference>
<protein>
    <submittedName>
        <fullName evidence="5">FAD-binding protein</fullName>
    </submittedName>
</protein>
<comment type="caution">
    <text evidence="5">The sequence shown here is derived from an EMBL/GenBank/DDBJ whole genome shotgun (WGS) entry which is preliminary data.</text>
</comment>
<proteinExistence type="predicted"/>
<dbReference type="PIRSF" id="PIRSF000136">
    <property type="entry name" value="LGO_GLO"/>
    <property type="match status" value="1"/>
</dbReference>
<dbReference type="Pfam" id="PF04030">
    <property type="entry name" value="ALO"/>
    <property type="match status" value="1"/>
</dbReference>
<feature type="domain" description="FAD-binding PCMH-type" evidence="4">
    <location>
        <begin position="38"/>
        <end position="204"/>
    </location>
</feature>
<accession>A0A4Q2UJ82</accession>
<dbReference type="GO" id="GO:0080049">
    <property type="term" value="F:L-gulono-1,4-lactone dehydrogenase activity"/>
    <property type="evidence" value="ECO:0007669"/>
    <property type="project" value="TreeGrafter"/>
</dbReference>
<gene>
    <name evidence="5" type="ORF">EQG79_22755</name>
</gene>
<dbReference type="RefSeq" id="WP_129604438.1">
    <property type="nucleotide sequence ID" value="NZ_SBLB01000007.1"/>
</dbReference>
<dbReference type="PROSITE" id="PS51387">
    <property type="entry name" value="FAD_PCMH"/>
    <property type="match status" value="1"/>
</dbReference>
<keyword evidence="3" id="KW-0732">Signal</keyword>